<dbReference type="Pfam" id="PF01411">
    <property type="entry name" value="tRNA-synt_2c"/>
    <property type="match status" value="1"/>
</dbReference>
<dbReference type="FunFam" id="3.30.980.10:FF:000004">
    <property type="entry name" value="Alanine--tRNA ligase, cytoplasmic"/>
    <property type="match status" value="1"/>
</dbReference>
<protein>
    <recommendedName>
        <fullName evidence="12">Alanine--tRNA ligase</fullName>
        <ecNumber evidence="12">6.1.1.7</ecNumber>
    </recommendedName>
    <alternativeName>
        <fullName evidence="12">Alanyl-tRNA synthetase</fullName>
        <shortName evidence="12">AlaRS</shortName>
    </alternativeName>
</protein>
<evidence type="ECO:0000256" key="8">
    <source>
        <dbReference type="ARBA" id="ARBA00022840"/>
    </source>
</evidence>
<dbReference type="CDD" id="cd00673">
    <property type="entry name" value="AlaRS_core"/>
    <property type="match status" value="1"/>
</dbReference>
<keyword evidence="5 12" id="KW-0479">Metal-binding</keyword>
<evidence type="ECO:0000256" key="2">
    <source>
        <dbReference type="ARBA" id="ARBA00022490"/>
    </source>
</evidence>
<evidence type="ECO:0000256" key="6">
    <source>
        <dbReference type="ARBA" id="ARBA00022741"/>
    </source>
</evidence>
<dbReference type="InterPro" id="IPR009000">
    <property type="entry name" value="Transl_B-barrel_sf"/>
</dbReference>
<keyword evidence="4 12" id="KW-0436">Ligase</keyword>
<dbReference type="Pfam" id="PF02272">
    <property type="entry name" value="DHHA1"/>
    <property type="match status" value="1"/>
</dbReference>
<comment type="catalytic activity">
    <reaction evidence="12">
        <text>tRNA(Ala) + L-alanine + ATP = L-alanyl-tRNA(Ala) + AMP + diphosphate</text>
        <dbReference type="Rhea" id="RHEA:12540"/>
        <dbReference type="Rhea" id="RHEA-COMP:9657"/>
        <dbReference type="Rhea" id="RHEA-COMP:9923"/>
        <dbReference type="ChEBI" id="CHEBI:30616"/>
        <dbReference type="ChEBI" id="CHEBI:33019"/>
        <dbReference type="ChEBI" id="CHEBI:57972"/>
        <dbReference type="ChEBI" id="CHEBI:78442"/>
        <dbReference type="ChEBI" id="CHEBI:78497"/>
        <dbReference type="ChEBI" id="CHEBI:456215"/>
        <dbReference type="EC" id="6.1.1.7"/>
    </reaction>
</comment>
<dbReference type="HAMAP" id="MF_00036_A">
    <property type="entry name" value="Ala_tRNA_synth_A"/>
    <property type="match status" value="1"/>
</dbReference>
<evidence type="ECO:0000256" key="3">
    <source>
        <dbReference type="ARBA" id="ARBA00022555"/>
    </source>
</evidence>
<dbReference type="GO" id="GO:0004813">
    <property type="term" value="F:alanine-tRNA ligase activity"/>
    <property type="evidence" value="ECO:0007669"/>
    <property type="project" value="UniProtKB-UniRule"/>
</dbReference>
<comment type="function">
    <text evidence="12">Catalyzes the attachment of alanine to tRNA(Ala) in a two-step reaction: alanine is first activated by ATP to form Ala-AMP and then transferred to the acceptor end of tRNA(Ala). Also edits incorrectly charged Ser-tRNA(Ala) and Gly-tRNA(Ala) via its editing domain.</text>
</comment>
<dbReference type="InterPro" id="IPR002318">
    <property type="entry name" value="Ala-tRNA-lgiase_IIc"/>
</dbReference>
<dbReference type="GO" id="GO:0006419">
    <property type="term" value="P:alanyl-tRNA aminoacylation"/>
    <property type="evidence" value="ECO:0007669"/>
    <property type="project" value="UniProtKB-UniRule"/>
</dbReference>
<name>A0A0H4T4S6_9EURY</name>
<dbReference type="Gene3D" id="3.30.54.20">
    <property type="match status" value="1"/>
</dbReference>
<dbReference type="InterPro" id="IPR018164">
    <property type="entry name" value="Ala-tRNA-synth_IIc_N"/>
</dbReference>
<dbReference type="GO" id="GO:0005524">
    <property type="term" value="F:ATP binding"/>
    <property type="evidence" value="ECO:0007669"/>
    <property type="project" value="UniProtKB-UniRule"/>
</dbReference>
<feature type="binding site" evidence="12">
    <location>
        <position position="590"/>
    </location>
    <ligand>
        <name>Zn(2+)</name>
        <dbReference type="ChEBI" id="CHEBI:29105"/>
    </ligand>
</feature>
<sequence length="900" mass="99043">MPESDYEVEIFRQQGFARQTCTKCGEAFWSLGVHMTCGETPCQEYDFIGAPPFKKKLPYRAMREDFLSFLEANDHTRVKRYPIVARWREDVFFTQASVYPFQPWVISGAASPPANPLAISQPCVRFNDIDNVGKTGQHFTMFEMMAHHAFNFPGKPIYFKDRTTELCQRFLVERLGVDPALPRYKESWWQGGGNSGPCFEVTFGGAEAATLVFMQYREVDGGRVPMDTQVVDTGYGLERLTWLSQGTTSAYEAVFGDALAYLKRATGAKRVDERLLTEYAKVAGMTKVESLADIREIRRKTAERLGIPVEELLEALAPLEALYTICDHARALMFVLGDGVVPSNSREGYFARLLVRRGLRALKDLNIAYTLAGTVSFLCDQARDDYPEFFLNKGDILKLLKVEEDRYRDTLEKGRSIVGRIEQGLKAEGRTFDTETLLQLYDSHGLNPDVVRDFTSLPVDVPDDFYARVAARHERPAEGPAHAPAAPEGLPATRLRVYEDRRKRRFRAKVLAFSGGAVVLDQTYFYPEGGGQEADRGTIGGLEVVDVQKAGSTVLHRVKGDASRLVGKRVACEIDDARRRALMAHHTATHIVLGASRKVLGNHVWQTGAHKSQEGARLDITHYDALTDEELARIEALANETVLVGKTVRAKPMPRDVAERKFGFRLYQGGSVPGGEVRVVEIRSWDVEACGGTHVARTSEVGLIKILRSTRIQDGVVRLEYAAGTAAFHAIREQDRQLRHVAQALGVTVAQAGSAAERIVSEWREQRKELDRVLAAAAGSLAGRLLEQAPVVGGAKVVVHRIDGEMKDLMALSKDLCADPAAMVVLAARSETASTFVVSHGSAVQVDAKDVLVASLGELGVRGGGRPDLAQGSGPEDLDLEAALGRVRADVEAKLRGAGG</sequence>
<dbReference type="InterPro" id="IPR018163">
    <property type="entry name" value="Thr/Ala-tRNA-synth_IIc_edit"/>
</dbReference>
<evidence type="ECO:0000256" key="5">
    <source>
        <dbReference type="ARBA" id="ARBA00022723"/>
    </source>
</evidence>
<dbReference type="Gene3D" id="3.10.310.40">
    <property type="match status" value="1"/>
</dbReference>
<dbReference type="NCBIfam" id="TIGR03683">
    <property type="entry name" value="A-tRNA_syn_arch"/>
    <property type="match status" value="1"/>
</dbReference>
<dbReference type="InterPro" id="IPR003156">
    <property type="entry name" value="DHHA1_dom"/>
</dbReference>
<dbReference type="FunFam" id="3.30.54.20:FF:000005">
    <property type="entry name" value="Alanine--tRNA ligase"/>
    <property type="match status" value="1"/>
</dbReference>
<accession>A0A0H4T4S6</accession>
<dbReference type="Gene3D" id="6.10.250.550">
    <property type="match status" value="1"/>
</dbReference>
<comment type="similarity">
    <text evidence="1 12">Belongs to the class-II aminoacyl-tRNA synthetase family.</text>
</comment>
<keyword evidence="2 12" id="KW-0963">Cytoplasm</keyword>
<evidence type="ECO:0000256" key="4">
    <source>
        <dbReference type="ARBA" id="ARBA00022598"/>
    </source>
</evidence>
<feature type="binding site" evidence="12">
    <location>
        <position position="694"/>
    </location>
    <ligand>
        <name>Zn(2+)</name>
        <dbReference type="ChEBI" id="CHEBI:29105"/>
    </ligand>
</feature>
<comment type="cofactor">
    <cofactor evidence="12">
        <name>Zn(2+)</name>
        <dbReference type="ChEBI" id="CHEBI:29105"/>
    </cofactor>
    <text evidence="12">Binds 1 zinc ion per subunit.</text>
</comment>
<comment type="subcellular location">
    <subcellularLocation>
        <location evidence="12">Cytoplasm</location>
    </subcellularLocation>
</comment>
<dbReference type="PANTHER" id="PTHR11777">
    <property type="entry name" value="ALANYL-TRNA SYNTHETASE"/>
    <property type="match status" value="1"/>
</dbReference>
<dbReference type="GO" id="GO:0002161">
    <property type="term" value="F:aminoacyl-tRNA deacylase activity"/>
    <property type="evidence" value="ECO:0007669"/>
    <property type="project" value="TreeGrafter"/>
</dbReference>
<gene>
    <name evidence="12 14" type="primary">alaS</name>
</gene>
<dbReference type="SMART" id="SM00863">
    <property type="entry name" value="tRNA_SAD"/>
    <property type="match status" value="1"/>
</dbReference>
<dbReference type="InterPro" id="IPR012947">
    <property type="entry name" value="tRNA_SAD"/>
</dbReference>
<dbReference type="GO" id="GO:0000049">
    <property type="term" value="F:tRNA binding"/>
    <property type="evidence" value="ECO:0007669"/>
    <property type="project" value="UniProtKB-KW"/>
</dbReference>
<feature type="binding site" evidence="12">
    <location>
        <position position="690"/>
    </location>
    <ligand>
        <name>Zn(2+)</name>
        <dbReference type="ChEBI" id="CHEBI:29105"/>
    </ligand>
</feature>
<dbReference type="SUPFAM" id="SSF55186">
    <property type="entry name" value="ThrRS/AlaRS common domain"/>
    <property type="match status" value="1"/>
</dbReference>
<dbReference type="InterPro" id="IPR022429">
    <property type="entry name" value="Ala-tRNA_lgiase_arc"/>
</dbReference>
<keyword evidence="6 12" id="KW-0547">Nucleotide-binding</keyword>
<evidence type="ECO:0000256" key="1">
    <source>
        <dbReference type="ARBA" id="ARBA00008226"/>
    </source>
</evidence>
<dbReference type="Pfam" id="PF07973">
    <property type="entry name" value="tRNA_SAD"/>
    <property type="match status" value="1"/>
</dbReference>
<dbReference type="Gene3D" id="2.40.30.130">
    <property type="match status" value="1"/>
</dbReference>
<evidence type="ECO:0000256" key="7">
    <source>
        <dbReference type="ARBA" id="ARBA00022833"/>
    </source>
</evidence>
<dbReference type="PRINTS" id="PR00980">
    <property type="entry name" value="TRNASYNTHALA"/>
</dbReference>
<dbReference type="EC" id="6.1.1.7" evidence="12"/>
<keyword evidence="7 12" id="KW-0862">Zinc</keyword>
<keyword evidence="10 12" id="KW-0648">Protein biosynthesis</keyword>
<comment type="domain">
    <text evidence="12">Consists of three domains; the N-terminal catalytic domain, the editing domain and the C-terminal C-Ala domain. The editing domain removes incorrectly charged amino acids, while the C-Ala domain, along with tRNA(Ala), serves as a bridge to cooperatively bring together the editing and aminoacylation centers thus stimulating deacylation of misacylated tRNAs.</text>
</comment>
<evidence type="ECO:0000259" key="13">
    <source>
        <dbReference type="PROSITE" id="PS50860"/>
    </source>
</evidence>
<keyword evidence="8 12" id="KW-0067">ATP-binding</keyword>
<dbReference type="GO" id="GO:0008270">
    <property type="term" value="F:zinc ion binding"/>
    <property type="evidence" value="ECO:0007669"/>
    <property type="project" value="UniProtKB-UniRule"/>
</dbReference>
<evidence type="ECO:0000256" key="11">
    <source>
        <dbReference type="ARBA" id="ARBA00023146"/>
    </source>
</evidence>
<evidence type="ECO:0000313" key="14">
    <source>
        <dbReference type="EMBL" id="AKQ02678.1"/>
    </source>
</evidence>
<keyword evidence="9 12" id="KW-0694">RNA-binding</keyword>
<keyword evidence="11 12" id="KW-0030">Aminoacyl-tRNA synthetase</keyword>
<feature type="domain" description="Alanyl-transfer RNA synthetases family profile" evidence="13">
    <location>
        <begin position="57"/>
        <end position="733"/>
    </location>
</feature>
<dbReference type="SUPFAM" id="SSF55681">
    <property type="entry name" value="Class II aaRS and biotin synthetases"/>
    <property type="match status" value="1"/>
</dbReference>
<evidence type="ECO:0000256" key="12">
    <source>
        <dbReference type="HAMAP-Rule" id="MF_00036"/>
    </source>
</evidence>
<reference evidence="14" key="1">
    <citation type="journal article" date="2015" name="ISME J.">
        <title>Aquifer environment selects for microbial species cohorts in sediment and groundwater.</title>
        <authorList>
            <person name="Hug L.A."/>
            <person name="Thomas B.C."/>
            <person name="Brown C.T."/>
            <person name="Frischkorn K.R."/>
            <person name="Williams K.H."/>
            <person name="Tringe S.G."/>
            <person name="Banfield J.F."/>
        </authorList>
    </citation>
    <scope>NUCLEOTIDE SEQUENCE</scope>
</reference>
<dbReference type="PANTHER" id="PTHR11777:SF9">
    <property type="entry name" value="ALANINE--TRNA LIGASE, CYTOPLASMIC"/>
    <property type="match status" value="1"/>
</dbReference>
<evidence type="ECO:0000256" key="10">
    <source>
        <dbReference type="ARBA" id="ARBA00022917"/>
    </source>
</evidence>
<dbReference type="GO" id="GO:0005737">
    <property type="term" value="C:cytoplasm"/>
    <property type="evidence" value="ECO:0007669"/>
    <property type="project" value="UniProtKB-SubCell"/>
</dbReference>
<dbReference type="Gene3D" id="3.30.930.10">
    <property type="entry name" value="Bira Bifunctional Protein, Domain 2"/>
    <property type="match status" value="1"/>
</dbReference>
<dbReference type="SUPFAM" id="SSF50447">
    <property type="entry name" value="Translation proteins"/>
    <property type="match status" value="1"/>
</dbReference>
<organism evidence="14">
    <name type="scientific">uncultured euryarchaeote Rifle_16ft_4_minimus_37664</name>
    <dbReference type="NCBI Taxonomy" id="1665194"/>
    <lineage>
        <taxon>Archaea</taxon>
        <taxon>Methanobacteriati</taxon>
        <taxon>Methanobacteriota</taxon>
        <taxon>environmental samples</taxon>
    </lineage>
</organism>
<dbReference type="NCBIfam" id="TIGR00344">
    <property type="entry name" value="alaS"/>
    <property type="match status" value="1"/>
</dbReference>
<dbReference type="SUPFAM" id="SSF101353">
    <property type="entry name" value="Putative anticodon-binding domain of alanyl-tRNA synthetase (AlaRS)"/>
    <property type="match status" value="1"/>
</dbReference>
<dbReference type="Gene3D" id="3.30.980.10">
    <property type="entry name" value="Threonyl-trna Synthetase, Chain A, domain 2"/>
    <property type="match status" value="1"/>
</dbReference>
<dbReference type="InterPro" id="IPR045864">
    <property type="entry name" value="aa-tRNA-synth_II/BPL/LPL"/>
</dbReference>
<feature type="binding site" evidence="12">
    <location>
        <position position="586"/>
    </location>
    <ligand>
        <name>Zn(2+)</name>
        <dbReference type="ChEBI" id="CHEBI:29105"/>
    </ligand>
</feature>
<dbReference type="InterPro" id="IPR018162">
    <property type="entry name" value="Ala-tRNA-ligase_IIc_anticod-bd"/>
</dbReference>
<dbReference type="EMBL" id="KT007002">
    <property type="protein sequence ID" value="AKQ02678.1"/>
    <property type="molecule type" value="Genomic_DNA"/>
</dbReference>
<keyword evidence="3 12" id="KW-0820">tRNA-binding</keyword>
<dbReference type="AlphaFoldDB" id="A0A0H4T4S6"/>
<proteinExistence type="inferred from homology"/>
<dbReference type="InterPro" id="IPR050058">
    <property type="entry name" value="Ala-tRNA_ligase"/>
</dbReference>
<dbReference type="InterPro" id="IPR018165">
    <property type="entry name" value="Ala-tRNA-synth_IIc_core"/>
</dbReference>
<evidence type="ECO:0000256" key="9">
    <source>
        <dbReference type="ARBA" id="ARBA00022884"/>
    </source>
</evidence>
<dbReference type="PROSITE" id="PS50860">
    <property type="entry name" value="AA_TRNA_LIGASE_II_ALA"/>
    <property type="match status" value="1"/>
</dbReference>